<sequence length="75" mass="8828">MTIQDFIKTHNTDFDKYRAKPDWKGYKVYLVWLKAQEGACVGYPQYALEKDNKIRLSTLEETIAIMKTNIHDTDD</sequence>
<gene>
    <name evidence="1" type="ORF">E4N86_12385</name>
</gene>
<organism evidence="1 2">
    <name type="scientific">Treponema denticola</name>
    <dbReference type="NCBI Taxonomy" id="158"/>
    <lineage>
        <taxon>Bacteria</taxon>
        <taxon>Pseudomonadati</taxon>
        <taxon>Spirochaetota</taxon>
        <taxon>Spirochaetia</taxon>
        <taxon>Spirochaetales</taxon>
        <taxon>Treponemataceae</taxon>
        <taxon>Treponema</taxon>
    </lineage>
</organism>
<dbReference type="RefSeq" id="WP_253699529.1">
    <property type="nucleotide sequence ID" value="NZ_CP051522.1"/>
</dbReference>
<evidence type="ECO:0000313" key="2">
    <source>
        <dbReference type="Proteomes" id="UP001056981"/>
    </source>
</evidence>
<dbReference type="EMBL" id="CP051635">
    <property type="protein sequence ID" value="UTD01425.1"/>
    <property type="molecule type" value="Genomic_DNA"/>
</dbReference>
<dbReference type="AlphaFoldDB" id="A0A9Q9BMH8"/>
<reference evidence="1" key="1">
    <citation type="submission" date="2020-04" db="EMBL/GenBank/DDBJ databases">
        <title>Comparative genomics of oral phylogroup-2 Treponema strains.</title>
        <authorList>
            <person name="Zeng H."/>
            <person name="Chan Y.K."/>
            <person name="Watt R.M."/>
        </authorList>
    </citation>
    <scope>NUCLEOTIDE SEQUENCE</scope>
    <source>
        <strain evidence="1">OMZ 905</strain>
    </source>
</reference>
<proteinExistence type="predicted"/>
<protein>
    <submittedName>
        <fullName evidence="1">Uncharacterized protein</fullName>
    </submittedName>
</protein>
<evidence type="ECO:0000313" key="1">
    <source>
        <dbReference type="EMBL" id="UTD01425.1"/>
    </source>
</evidence>
<name>A0A9Q9BMH8_TREDN</name>
<dbReference type="Proteomes" id="UP001056981">
    <property type="component" value="Chromosome"/>
</dbReference>
<accession>A0A9Q9BMH8</accession>